<evidence type="ECO:0000313" key="2">
    <source>
        <dbReference type="Proteomes" id="UP000016666"/>
    </source>
</evidence>
<dbReference type="AlphaFoldDB" id="A0A493THZ6"/>
<evidence type="ECO:0000313" key="1">
    <source>
        <dbReference type="Ensembl" id="ENSAPLP00000025464.1"/>
    </source>
</evidence>
<dbReference type="STRING" id="8840.ENSAPLP00000025464"/>
<accession>A0A493THZ6</accession>
<reference evidence="1" key="2">
    <citation type="submission" date="2025-08" db="UniProtKB">
        <authorList>
            <consortium name="Ensembl"/>
        </authorList>
    </citation>
    <scope>IDENTIFICATION</scope>
</reference>
<dbReference type="Ensembl" id="ENSAPLT00000039860.1">
    <property type="protein sequence ID" value="ENSAPLP00000025464.1"/>
    <property type="gene ID" value="ENSAPLG00000027970.1"/>
</dbReference>
<reference evidence="1 2" key="1">
    <citation type="submission" date="2017-10" db="EMBL/GenBank/DDBJ databases">
        <title>A new Pekin duck reference genome.</title>
        <authorList>
            <person name="Hou Z.-C."/>
            <person name="Zhou Z.-K."/>
            <person name="Zhu F."/>
            <person name="Hou S.-S."/>
        </authorList>
    </citation>
    <scope>NUCLEOTIDE SEQUENCE [LARGE SCALE GENOMIC DNA]</scope>
</reference>
<name>A0A493THZ6_ANAPP</name>
<sequence length="89" mass="9231">GAAPGAGRGARGCRLSRLSREASSVAAVRGGGPACLPREILRCWSLRHSVPATCVSAGRTYSTQTAESKEEEPLHTIISNTENVKGGVL</sequence>
<organism evidence="1 2">
    <name type="scientific">Anas platyrhynchos platyrhynchos</name>
    <name type="common">Northern mallard</name>
    <dbReference type="NCBI Taxonomy" id="8840"/>
    <lineage>
        <taxon>Eukaryota</taxon>
        <taxon>Metazoa</taxon>
        <taxon>Chordata</taxon>
        <taxon>Craniata</taxon>
        <taxon>Vertebrata</taxon>
        <taxon>Euteleostomi</taxon>
        <taxon>Archelosauria</taxon>
        <taxon>Archosauria</taxon>
        <taxon>Dinosauria</taxon>
        <taxon>Saurischia</taxon>
        <taxon>Theropoda</taxon>
        <taxon>Coelurosauria</taxon>
        <taxon>Aves</taxon>
        <taxon>Neognathae</taxon>
        <taxon>Galloanserae</taxon>
        <taxon>Anseriformes</taxon>
        <taxon>Anatidae</taxon>
        <taxon>Anatinae</taxon>
        <taxon>Anas</taxon>
    </lineage>
</organism>
<keyword evidence="2" id="KW-1185">Reference proteome</keyword>
<dbReference type="Proteomes" id="UP000016666">
    <property type="component" value="Chromosome 15"/>
</dbReference>
<reference evidence="1" key="3">
    <citation type="submission" date="2025-09" db="UniProtKB">
        <authorList>
            <consortium name="Ensembl"/>
        </authorList>
    </citation>
    <scope>IDENTIFICATION</scope>
</reference>
<proteinExistence type="predicted"/>
<protein>
    <submittedName>
        <fullName evidence="1">Uncharacterized protein</fullName>
    </submittedName>
</protein>